<evidence type="ECO:0000256" key="4">
    <source>
        <dbReference type="ARBA" id="ARBA00022807"/>
    </source>
</evidence>
<dbReference type="PROSITE" id="PS51935">
    <property type="entry name" value="NLPC_P60"/>
    <property type="match status" value="1"/>
</dbReference>
<comment type="caution">
    <text evidence="9">The sequence shown here is derived from an EMBL/GenBank/DDBJ whole genome shotgun (WGS) entry which is preliminary data.</text>
</comment>
<keyword evidence="4" id="KW-0788">Thiol protease</keyword>
<dbReference type="RefSeq" id="WP_179535658.1">
    <property type="nucleotide sequence ID" value="NZ_JACBYW010000004.1"/>
</dbReference>
<evidence type="ECO:0000313" key="10">
    <source>
        <dbReference type="Proteomes" id="UP000548304"/>
    </source>
</evidence>
<evidence type="ECO:0000256" key="7">
    <source>
        <dbReference type="SAM" id="SignalP"/>
    </source>
</evidence>
<dbReference type="PANTHER" id="PTHR47359">
    <property type="entry name" value="PEPTIDOGLYCAN DL-ENDOPEPTIDASE CWLO"/>
    <property type="match status" value="1"/>
</dbReference>
<dbReference type="InterPro" id="IPR051794">
    <property type="entry name" value="PG_Endopeptidase_C40"/>
</dbReference>
<dbReference type="GO" id="GO:0008234">
    <property type="term" value="F:cysteine-type peptidase activity"/>
    <property type="evidence" value="ECO:0007669"/>
    <property type="project" value="UniProtKB-KW"/>
</dbReference>
<keyword evidence="5" id="KW-0175">Coiled coil</keyword>
<evidence type="ECO:0000256" key="1">
    <source>
        <dbReference type="ARBA" id="ARBA00007074"/>
    </source>
</evidence>
<evidence type="ECO:0000313" key="9">
    <source>
        <dbReference type="EMBL" id="NYH79239.1"/>
    </source>
</evidence>
<proteinExistence type="inferred from homology"/>
<dbReference type="SUPFAM" id="SSF54001">
    <property type="entry name" value="Cysteine proteinases"/>
    <property type="match status" value="1"/>
</dbReference>
<dbReference type="AlphaFoldDB" id="A0A852Z0B8"/>
<keyword evidence="2" id="KW-0645">Protease</keyword>
<gene>
    <name evidence="9" type="ORF">FHR84_002573</name>
</gene>
<dbReference type="PANTHER" id="PTHR47359:SF3">
    <property type="entry name" value="NLP_P60 DOMAIN-CONTAINING PROTEIN-RELATED"/>
    <property type="match status" value="1"/>
</dbReference>
<dbReference type="EMBL" id="JACBYW010000004">
    <property type="protein sequence ID" value="NYH79239.1"/>
    <property type="molecule type" value="Genomic_DNA"/>
</dbReference>
<feature type="region of interest" description="Disordered" evidence="6">
    <location>
        <begin position="53"/>
        <end position="98"/>
    </location>
</feature>
<protein>
    <submittedName>
        <fullName evidence="9">Cell wall-associated NlpC family hydrolase</fullName>
    </submittedName>
</protein>
<keyword evidence="7" id="KW-0732">Signal</keyword>
<feature type="domain" description="NlpC/P60" evidence="8">
    <location>
        <begin position="227"/>
        <end position="344"/>
    </location>
</feature>
<evidence type="ECO:0000256" key="5">
    <source>
        <dbReference type="SAM" id="Coils"/>
    </source>
</evidence>
<reference evidence="9 10" key="1">
    <citation type="submission" date="2020-07" db="EMBL/GenBank/DDBJ databases">
        <title>Genomic Encyclopedia of Type Strains, Phase III (KMG-III): the genomes of soil and plant-associated and newly described type strains.</title>
        <authorList>
            <person name="Whitman W."/>
        </authorList>
    </citation>
    <scope>NUCLEOTIDE SEQUENCE [LARGE SCALE GENOMIC DNA]</scope>
    <source>
        <strain evidence="9 10">CECT 8576</strain>
    </source>
</reference>
<evidence type="ECO:0000256" key="2">
    <source>
        <dbReference type="ARBA" id="ARBA00022670"/>
    </source>
</evidence>
<comment type="similarity">
    <text evidence="1">Belongs to the peptidase C40 family.</text>
</comment>
<dbReference type="Gene3D" id="3.90.1720.10">
    <property type="entry name" value="endopeptidase domain like (from Nostoc punctiforme)"/>
    <property type="match status" value="1"/>
</dbReference>
<sequence length="344" mass="36847">MPPFRSRRSHAVTATVVAVLLGAGGAPASAAPDPDTSSEAAQQLRELTREAEVLTEDYKSAEDRHKAREAELARAEAAAKKASGRASEARSEEGALREEVDALTAASYRGADRSELSALLTSENPDEYLDRVSVLRKLAGDYDTTVDTVARATEKAEKAERRAREARDAAAKAETEAARLENEIAERKAAMDERIAEVKRQYENLSQQEKEDFAGGGSEDVGSIGGTGAATTAVNAALGKQGSPYVWGAKGPNRFDCSGLVQWSYEQAGISLPASTRTQIDEGRSVSTSQLRPGDVVFYYSSASHNGLYIGNGKVVHAPTEGQDVKVENYRDIGDVHSVRRMVG</sequence>
<dbReference type="InterPro" id="IPR000064">
    <property type="entry name" value="NLP_P60_dom"/>
</dbReference>
<feature type="signal peptide" evidence="7">
    <location>
        <begin position="1"/>
        <end position="30"/>
    </location>
</feature>
<keyword evidence="10" id="KW-1185">Reference proteome</keyword>
<name>A0A852Z0B8_9ACTN</name>
<feature type="coiled-coil region" evidence="5">
    <location>
        <begin position="142"/>
        <end position="208"/>
    </location>
</feature>
<dbReference type="InterPro" id="IPR038765">
    <property type="entry name" value="Papain-like_cys_pep_sf"/>
</dbReference>
<feature type="compositionally biased region" description="Basic and acidic residues" evidence="6">
    <location>
        <begin position="53"/>
        <end position="79"/>
    </location>
</feature>
<organism evidence="9 10">
    <name type="scientific">Actinopolyspora biskrensis</name>
    <dbReference type="NCBI Taxonomy" id="1470178"/>
    <lineage>
        <taxon>Bacteria</taxon>
        <taxon>Bacillati</taxon>
        <taxon>Actinomycetota</taxon>
        <taxon>Actinomycetes</taxon>
        <taxon>Actinopolysporales</taxon>
        <taxon>Actinopolysporaceae</taxon>
        <taxon>Actinopolyspora</taxon>
    </lineage>
</organism>
<feature type="chain" id="PRO_5033039272" evidence="7">
    <location>
        <begin position="31"/>
        <end position="344"/>
    </location>
</feature>
<evidence type="ECO:0000259" key="8">
    <source>
        <dbReference type="PROSITE" id="PS51935"/>
    </source>
</evidence>
<accession>A0A852Z0B8</accession>
<dbReference type="GO" id="GO:0006508">
    <property type="term" value="P:proteolysis"/>
    <property type="evidence" value="ECO:0007669"/>
    <property type="project" value="UniProtKB-KW"/>
</dbReference>
<evidence type="ECO:0000256" key="6">
    <source>
        <dbReference type="SAM" id="MobiDB-lite"/>
    </source>
</evidence>
<dbReference type="Proteomes" id="UP000548304">
    <property type="component" value="Unassembled WGS sequence"/>
</dbReference>
<keyword evidence="3 9" id="KW-0378">Hydrolase</keyword>
<dbReference type="Pfam" id="PF00877">
    <property type="entry name" value="NLPC_P60"/>
    <property type="match status" value="1"/>
</dbReference>
<evidence type="ECO:0000256" key="3">
    <source>
        <dbReference type="ARBA" id="ARBA00022801"/>
    </source>
</evidence>
<feature type="compositionally biased region" description="Basic and acidic residues" evidence="6">
    <location>
        <begin position="87"/>
        <end position="98"/>
    </location>
</feature>